<evidence type="ECO:0000313" key="2">
    <source>
        <dbReference type="EMBL" id="EMP32681.1"/>
    </source>
</evidence>
<keyword evidence="3" id="KW-1185">Reference proteome</keyword>
<organism evidence="2 3">
    <name type="scientific">Chelonia mydas</name>
    <name type="common">Green sea-turtle</name>
    <name type="synonym">Chelonia agassizi</name>
    <dbReference type="NCBI Taxonomy" id="8469"/>
    <lineage>
        <taxon>Eukaryota</taxon>
        <taxon>Metazoa</taxon>
        <taxon>Chordata</taxon>
        <taxon>Craniata</taxon>
        <taxon>Vertebrata</taxon>
        <taxon>Euteleostomi</taxon>
        <taxon>Archelosauria</taxon>
        <taxon>Testudinata</taxon>
        <taxon>Testudines</taxon>
        <taxon>Cryptodira</taxon>
        <taxon>Durocryptodira</taxon>
        <taxon>Americhelydia</taxon>
        <taxon>Chelonioidea</taxon>
        <taxon>Cheloniidae</taxon>
        <taxon>Chelonia</taxon>
    </lineage>
</organism>
<dbReference type="Proteomes" id="UP000031443">
    <property type="component" value="Unassembled WGS sequence"/>
</dbReference>
<protein>
    <submittedName>
        <fullName evidence="2">Uncharacterized protein</fullName>
    </submittedName>
</protein>
<feature type="region of interest" description="Disordered" evidence="1">
    <location>
        <begin position="1"/>
        <end position="22"/>
    </location>
</feature>
<dbReference type="EMBL" id="KB539241">
    <property type="protein sequence ID" value="EMP32681.1"/>
    <property type="molecule type" value="Genomic_DNA"/>
</dbReference>
<evidence type="ECO:0000313" key="3">
    <source>
        <dbReference type="Proteomes" id="UP000031443"/>
    </source>
</evidence>
<name>M7B438_CHEMY</name>
<proteinExistence type="predicted"/>
<evidence type="ECO:0000256" key="1">
    <source>
        <dbReference type="SAM" id="MobiDB-lite"/>
    </source>
</evidence>
<accession>M7B438</accession>
<dbReference type="AlphaFoldDB" id="M7B438"/>
<gene>
    <name evidence="2" type="ORF">UY3_10171</name>
</gene>
<sequence length="157" mass="17446">MGASEAAHVGEDSVQSRLATSSLRSRRDIPAVSRKLPETNTAAILKPVIMQGTEFSCMEWKSINFMKKLIQIQTDIIFLSKCKQMDIIPKGLKNIIHNGTTSTGKTEEYLTAQWLGKSSNPFHQVLRATVVLGIRTENKNSYGECKKGDSEDTKDKT</sequence>
<reference evidence="3" key="1">
    <citation type="journal article" date="2013" name="Nat. Genet.">
        <title>The draft genomes of soft-shell turtle and green sea turtle yield insights into the development and evolution of the turtle-specific body plan.</title>
        <authorList>
            <person name="Wang Z."/>
            <person name="Pascual-Anaya J."/>
            <person name="Zadissa A."/>
            <person name="Li W."/>
            <person name="Niimura Y."/>
            <person name="Huang Z."/>
            <person name="Li C."/>
            <person name="White S."/>
            <person name="Xiong Z."/>
            <person name="Fang D."/>
            <person name="Wang B."/>
            <person name="Ming Y."/>
            <person name="Chen Y."/>
            <person name="Zheng Y."/>
            <person name="Kuraku S."/>
            <person name="Pignatelli M."/>
            <person name="Herrero J."/>
            <person name="Beal K."/>
            <person name="Nozawa M."/>
            <person name="Li Q."/>
            <person name="Wang J."/>
            <person name="Zhang H."/>
            <person name="Yu L."/>
            <person name="Shigenobu S."/>
            <person name="Wang J."/>
            <person name="Liu J."/>
            <person name="Flicek P."/>
            <person name="Searle S."/>
            <person name="Wang J."/>
            <person name="Kuratani S."/>
            <person name="Yin Y."/>
            <person name="Aken B."/>
            <person name="Zhang G."/>
            <person name="Irie N."/>
        </authorList>
    </citation>
    <scope>NUCLEOTIDE SEQUENCE [LARGE SCALE GENOMIC DNA]</scope>
</reference>